<dbReference type="PRINTS" id="PR00464">
    <property type="entry name" value="EP450II"/>
</dbReference>
<evidence type="ECO:0000256" key="7">
    <source>
        <dbReference type="ARBA" id="ARBA00023033"/>
    </source>
</evidence>
<dbReference type="InterPro" id="IPR036396">
    <property type="entry name" value="Cyt_P450_sf"/>
</dbReference>
<feature type="signal peptide" evidence="10">
    <location>
        <begin position="1"/>
        <end position="23"/>
    </location>
</feature>
<evidence type="ECO:0000256" key="8">
    <source>
        <dbReference type="PIRSR" id="PIRSR602402-1"/>
    </source>
</evidence>
<evidence type="ECO:0000313" key="12">
    <source>
        <dbReference type="Proteomes" id="UP000572817"/>
    </source>
</evidence>
<dbReference type="PANTHER" id="PTHR24287">
    <property type="entry name" value="P450, PUTATIVE (EUROFUNG)-RELATED"/>
    <property type="match status" value="1"/>
</dbReference>
<dbReference type="Proteomes" id="UP000572817">
    <property type="component" value="Unassembled WGS sequence"/>
</dbReference>
<accession>A0A8H4N4N0</accession>
<keyword evidence="7 9" id="KW-0503">Monooxygenase</keyword>
<evidence type="ECO:0000256" key="5">
    <source>
        <dbReference type="ARBA" id="ARBA00023002"/>
    </source>
</evidence>
<evidence type="ECO:0000256" key="9">
    <source>
        <dbReference type="RuleBase" id="RU000461"/>
    </source>
</evidence>
<reference evidence="11" key="1">
    <citation type="submission" date="2020-04" db="EMBL/GenBank/DDBJ databases">
        <title>Genome Assembly and Annotation of Botryosphaeria dothidea sdau 11-99, a Latent Pathogen of Apple Fruit Ring Rot in China.</title>
        <authorList>
            <person name="Yu C."/>
            <person name="Diao Y."/>
            <person name="Lu Q."/>
            <person name="Zhao J."/>
            <person name="Cui S."/>
            <person name="Peng C."/>
            <person name="He B."/>
            <person name="Liu H."/>
        </authorList>
    </citation>
    <scope>NUCLEOTIDE SEQUENCE [LARGE SCALE GENOMIC DNA]</scope>
    <source>
        <strain evidence="11">Sdau11-99</strain>
    </source>
</reference>
<keyword evidence="5 9" id="KW-0560">Oxidoreductase</keyword>
<sequence>MWLLQFTSLVAFLVWLVIRRIQAARKEAEEVSFGALRGCAVPKVLPSAWPLGLDLIFDAFKAARQGHILQFFDKLVNRTGNTFEQRLLGVSGVDTIDPENIEAVLSTNFREFGLGVRRATFFPLLGDGIFTQDGPSWKHSRDLLRPQFTTNRAANFGQIQDAVEKLVNLIPEGRPVDLQPLFFRFTLDTTTFLLFGRSIGSLDPTAEPHQLTASSKESDFTEAFTVAQDYLAQRGRLGDLYWLIGGPRFWRACGTVHKFVDSMVRERLQDSKHSATNPGKYVFIDALLEQTRDVFTLRSQLLNLLLAGRDTTACCLSWTFRLLARHPDVLSKLRAEIQREVGSAPPQHNDIKRMTYLSYVIKEVLRLYPSVPVNSRTALCTTTLPKGGGEDGCAPILIRRSTAVGYCPYVMHRRKDLYGADARLFRPERWEDGLERKVGWGYVPFNGGPRVCLGR</sequence>
<dbReference type="GO" id="GO:0005506">
    <property type="term" value="F:iron ion binding"/>
    <property type="evidence" value="ECO:0007669"/>
    <property type="project" value="InterPro"/>
</dbReference>
<dbReference type="InterPro" id="IPR002402">
    <property type="entry name" value="Cyt_P450_E_grp-II"/>
</dbReference>
<dbReference type="PROSITE" id="PS00086">
    <property type="entry name" value="CYTOCHROME_P450"/>
    <property type="match status" value="1"/>
</dbReference>
<dbReference type="GO" id="GO:0020037">
    <property type="term" value="F:heme binding"/>
    <property type="evidence" value="ECO:0007669"/>
    <property type="project" value="InterPro"/>
</dbReference>
<dbReference type="InterPro" id="IPR017972">
    <property type="entry name" value="Cyt_P450_CS"/>
</dbReference>
<dbReference type="EMBL" id="WWBZ02000033">
    <property type="protein sequence ID" value="KAF4307063.1"/>
    <property type="molecule type" value="Genomic_DNA"/>
</dbReference>
<dbReference type="InterPro" id="IPR001128">
    <property type="entry name" value="Cyt_P450"/>
</dbReference>
<dbReference type="PRINTS" id="PR01239">
    <property type="entry name" value="EP450IICYP52"/>
</dbReference>
<dbReference type="OrthoDB" id="1470350at2759"/>
<dbReference type="PRINTS" id="PR00385">
    <property type="entry name" value="P450"/>
</dbReference>
<keyword evidence="10" id="KW-0732">Signal</keyword>
<dbReference type="InterPro" id="IPR047146">
    <property type="entry name" value="Cyt_P450_E_CYP52_fungi"/>
</dbReference>
<organism evidence="11 12">
    <name type="scientific">Botryosphaeria dothidea</name>
    <dbReference type="NCBI Taxonomy" id="55169"/>
    <lineage>
        <taxon>Eukaryota</taxon>
        <taxon>Fungi</taxon>
        <taxon>Dikarya</taxon>
        <taxon>Ascomycota</taxon>
        <taxon>Pezizomycotina</taxon>
        <taxon>Dothideomycetes</taxon>
        <taxon>Dothideomycetes incertae sedis</taxon>
        <taxon>Botryosphaeriales</taxon>
        <taxon>Botryosphaeriaceae</taxon>
        <taxon>Botryosphaeria</taxon>
    </lineage>
</organism>
<dbReference type="PANTHER" id="PTHR24287:SF18">
    <property type="entry name" value="CYTOCHROME P450 MONOOXYGENASE APDE-RELATED"/>
    <property type="match status" value="1"/>
</dbReference>
<keyword evidence="4 8" id="KW-0479">Metal-binding</keyword>
<evidence type="ECO:0000256" key="1">
    <source>
        <dbReference type="ARBA" id="ARBA00001971"/>
    </source>
</evidence>
<keyword evidence="6 8" id="KW-0408">Iron</keyword>
<gene>
    <name evidence="11" type="ORF">GTA08_BOTSDO05686</name>
</gene>
<comment type="caution">
    <text evidence="11">The sequence shown here is derived from an EMBL/GenBank/DDBJ whole genome shotgun (WGS) entry which is preliminary data.</text>
</comment>
<dbReference type="Gene3D" id="1.10.630.10">
    <property type="entry name" value="Cytochrome P450"/>
    <property type="match status" value="1"/>
</dbReference>
<comment type="cofactor">
    <cofactor evidence="1 8">
        <name>heme</name>
        <dbReference type="ChEBI" id="CHEBI:30413"/>
    </cofactor>
</comment>
<keyword evidence="3 8" id="KW-0349">Heme</keyword>
<feature type="binding site" description="axial binding residue" evidence="8">
    <location>
        <position position="452"/>
    </location>
    <ligand>
        <name>heme</name>
        <dbReference type="ChEBI" id="CHEBI:30413"/>
    </ligand>
    <ligandPart>
        <name>Fe</name>
        <dbReference type="ChEBI" id="CHEBI:18248"/>
    </ligandPart>
</feature>
<dbReference type="InterPro" id="IPR002974">
    <property type="entry name" value="Cyt_P450_E_CYP52_ascomycetes"/>
</dbReference>
<evidence type="ECO:0000256" key="2">
    <source>
        <dbReference type="ARBA" id="ARBA00010617"/>
    </source>
</evidence>
<evidence type="ECO:0000313" key="11">
    <source>
        <dbReference type="EMBL" id="KAF4307063.1"/>
    </source>
</evidence>
<keyword evidence="12" id="KW-1185">Reference proteome</keyword>
<dbReference type="CDD" id="cd11063">
    <property type="entry name" value="CYP52"/>
    <property type="match status" value="1"/>
</dbReference>
<evidence type="ECO:0000256" key="4">
    <source>
        <dbReference type="ARBA" id="ARBA00022723"/>
    </source>
</evidence>
<dbReference type="SUPFAM" id="SSF48264">
    <property type="entry name" value="Cytochrome P450"/>
    <property type="match status" value="1"/>
</dbReference>
<evidence type="ECO:0000256" key="3">
    <source>
        <dbReference type="ARBA" id="ARBA00022617"/>
    </source>
</evidence>
<proteinExistence type="inferred from homology"/>
<feature type="chain" id="PRO_5034832785" evidence="10">
    <location>
        <begin position="24"/>
        <end position="455"/>
    </location>
</feature>
<evidence type="ECO:0000256" key="10">
    <source>
        <dbReference type="SAM" id="SignalP"/>
    </source>
</evidence>
<name>A0A8H4N4N0_9PEZI</name>
<dbReference type="GO" id="GO:0016712">
    <property type="term" value="F:oxidoreductase activity, acting on paired donors, with incorporation or reduction of molecular oxygen, reduced flavin or flavoprotein as one donor, and incorporation of one atom of oxygen"/>
    <property type="evidence" value="ECO:0007669"/>
    <property type="project" value="InterPro"/>
</dbReference>
<dbReference type="AlphaFoldDB" id="A0A8H4N4N0"/>
<protein>
    <submittedName>
        <fullName evidence="11">N-alkane-inducible cytochrome P450</fullName>
    </submittedName>
</protein>
<dbReference type="Pfam" id="PF00067">
    <property type="entry name" value="p450"/>
    <property type="match status" value="1"/>
</dbReference>
<evidence type="ECO:0000256" key="6">
    <source>
        <dbReference type="ARBA" id="ARBA00023004"/>
    </source>
</evidence>
<comment type="similarity">
    <text evidence="2 9">Belongs to the cytochrome P450 family.</text>
</comment>